<keyword evidence="2" id="KW-0812">Transmembrane</keyword>
<comment type="caution">
    <text evidence="3">The sequence shown here is derived from an EMBL/GenBank/DDBJ whole genome shotgun (WGS) entry which is preliminary data.</text>
</comment>
<accession>A0A409XHZ5</accession>
<dbReference type="Proteomes" id="UP000283269">
    <property type="component" value="Unassembled WGS sequence"/>
</dbReference>
<evidence type="ECO:0000256" key="1">
    <source>
        <dbReference type="SAM" id="MobiDB-lite"/>
    </source>
</evidence>
<feature type="compositionally biased region" description="Polar residues" evidence="1">
    <location>
        <begin position="108"/>
        <end position="129"/>
    </location>
</feature>
<gene>
    <name evidence="3" type="ORF">CVT25_007762</name>
</gene>
<evidence type="ECO:0000256" key="2">
    <source>
        <dbReference type="SAM" id="Phobius"/>
    </source>
</evidence>
<feature type="transmembrane region" description="Helical" evidence="2">
    <location>
        <begin position="12"/>
        <end position="34"/>
    </location>
</feature>
<proteinExistence type="predicted"/>
<feature type="region of interest" description="Disordered" evidence="1">
    <location>
        <begin position="108"/>
        <end position="138"/>
    </location>
</feature>
<name>A0A409XHZ5_PSICY</name>
<organism evidence="3 4">
    <name type="scientific">Psilocybe cyanescens</name>
    <dbReference type="NCBI Taxonomy" id="93625"/>
    <lineage>
        <taxon>Eukaryota</taxon>
        <taxon>Fungi</taxon>
        <taxon>Dikarya</taxon>
        <taxon>Basidiomycota</taxon>
        <taxon>Agaricomycotina</taxon>
        <taxon>Agaricomycetes</taxon>
        <taxon>Agaricomycetidae</taxon>
        <taxon>Agaricales</taxon>
        <taxon>Agaricineae</taxon>
        <taxon>Strophariaceae</taxon>
        <taxon>Psilocybe</taxon>
    </lineage>
</organism>
<feature type="transmembrane region" description="Helical" evidence="2">
    <location>
        <begin position="40"/>
        <end position="64"/>
    </location>
</feature>
<dbReference type="InParanoid" id="A0A409XHZ5"/>
<keyword evidence="4" id="KW-1185">Reference proteome</keyword>
<dbReference type="AlphaFoldDB" id="A0A409XHZ5"/>
<keyword evidence="2" id="KW-0472">Membrane</keyword>
<reference evidence="3 4" key="1">
    <citation type="journal article" date="2018" name="Evol. Lett.">
        <title>Horizontal gene cluster transfer increased hallucinogenic mushroom diversity.</title>
        <authorList>
            <person name="Reynolds H.T."/>
            <person name="Vijayakumar V."/>
            <person name="Gluck-Thaler E."/>
            <person name="Korotkin H.B."/>
            <person name="Matheny P.B."/>
            <person name="Slot J.C."/>
        </authorList>
    </citation>
    <scope>NUCLEOTIDE SEQUENCE [LARGE SCALE GENOMIC DNA]</scope>
    <source>
        <strain evidence="3 4">2631</strain>
    </source>
</reference>
<dbReference type="EMBL" id="NHYD01001644">
    <property type="protein sequence ID" value="PPQ90360.1"/>
    <property type="molecule type" value="Genomic_DNA"/>
</dbReference>
<dbReference type="OrthoDB" id="2982643at2759"/>
<evidence type="ECO:0000313" key="4">
    <source>
        <dbReference type="Proteomes" id="UP000283269"/>
    </source>
</evidence>
<keyword evidence="2" id="KW-1133">Transmembrane helix</keyword>
<sequence>MNKLDDTFLNSWDVVLIDSVVALIVQIFYCWRIYLLQQSYILPAFISLVSLTQCGAGIATAVVAHKLGHLSLISTEVGEQTFKQHSTLVVPPYTNCLIAVLNNRRQTATGTVKDNSSSQETTGRNQYTRRSVMPSRSVVEPNDPVKIQIVRNVDLNVDTDMELGDMQAKNQKNSSWE</sequence>
<protein>
    <submittedName>
        <fullName evidence="3">Uncharacterized protein</fullName>
    </submittedName>
</protein>
<evidence type="ECO:0000313" key="3">
    <source>
        <dbReference type="EMBL" id="PPQ90360.1"/>
    </source>
</evidence>